<evidence type="ECO:0000313" key="2">
    <source>
        <dbReference type="EnsemblMetazoa" id="GPPI002467-PA"/>
    </source>
</evidence>
<name>A0A1B0AMZ1_9MUSC</name>
<keyword evidence="3" id="KW-1185">Reference proteome</keyword>
<feature type="region of interest" description="Disordered" evidence="1">
    <location>
        <begin position="39"/>
        <end position="64"/>
    </location>
</feature>
<dbReference type="EMBL" id="JXJN01000663">
    <property type="status" value="NOT_ANNOTATED_CDS"/>
    <property type="molecule type" value="Genomic_DNA"/>
</dbReference>
<reference evidence="3" key="1">
    <citation type="submission" date="2015-01" db="EMBL/GenBank/DDBJ databases">
        <authorList>
            <person name="Aksoy S."/>
            <person name="Warren W."/>
            <person name="Wilson R.K."/>
        </authorList>
    </citation>
    <scope>NUCLEOTIDE SEQUENCE [LARGE SCALE GENOMIC DNA]</scope>
    <source>
        <strain evidence="3">IAEA</strain>
    </source>
</reference>
<dbReference type="AlphaFoldDB" id="A0A1B0AMZ1"/>
<accession>A0A1B0AMZ1</accession>
<organism evidence="2 3">
    <name type="scientific">Glossina palpalis gambiensis</name>
    <dbReference type="NCBI Taxonomy" id="67801"/>
    <lineage>
        <taxon>Eukaryota</taxon>
        <taxon>Metazoa</taxon>
        <taxon>Ecdysozoa</taxon>
        <taxon>Arthropoda</taxon>
        <taxon>Hexapoda</taxon>
        <taxon>Insecta</taxon>
        <taxon>Pterygota</taxon>
        <taxon>Neoptera</taxon>
        <taxon>Endopterygota</taxon>
        <taxon>Diptera</taxon>
        <taxon>Brachycera</taxon>
        <taxon>Muscomorpha</taxon>
        <taxon>Hippoboscoidea</taxon>
        <taxon>Glossinidae</taxon>
        <taxon>Glossina</taxon>
    </lineage>
</organism>
<dbReference type="VEuPathDB" id="VectorBase:GPPI002467"/>
<protein>
    <submittedName>
        <fullName evidence="2">Uncharacterized protein</fullName>
    </submittedName>
</protein>
<dbReference type="EnsemblMetazoa" id="GPPI002467-RA">
    <property type="protein sequence ID" value="GPPI002467-PA"/>
    <property type="gene ID" value="GPPI002467"/>
</dbReference>
<evidence type="ECO:0000256" key="1">
    <source>
        <dbReference type="SAM" id="MobiDB-lite"/>
    </source>
</evidence>
<reference evidence="2" key="2">
    <citation type="submission" date="2020-05" db="UniProtKB">
        <authorList>
            <consortium name="EnsemblMetazoa"/>
        </authorList>
    </citation>
    <scope>IDENTIFICATION</scope>
    <source>
        <strain evidence="2">IAEA</strain>
    </source>
</reference>
<sequence length="185" mass="21671">MFMHRKERVYGVVKYFKFAHTILTNGMDINKPIIKSKPKRKFDEGTKGHTISGPGRNVRRNESRPSKTFMGELVPDYCYTKIISTYRLKLNGYSVQRQQYIWRKGLAYLTECKARRAHTINSNSICMMRSNVCHRQDFTHKHVYKYAALNKYSPKCECLCTVLDESKSTETIDLGLIEEIQRDDD</sequence>
<evidence type="ECO:0000313" key="3">
    <source>
        <dbReference type="Proteomes" id="UP000092460"/>
    </source>
</evidence>
<dbReference type="Proteomes" id="UP000092460">
    <property type="component" value="Unassembled WGS sequence"/>
</dbReference>
<proteinExistence type="predicted"/>